<comment type="catalytic activity">
    <reaction evidence="22">
        <text>dodecanoyl-CoA + H2O = dodecanoate + CoA + H(+)</text>
        <dbReference type="Rhea" id="RHEA:30135"/>
        <dbReference type="ChEBI" id="CHEBI:15377"/>
        <dbReference type="ChEBI" id="CHEBI:15378"/>
        <dbReference type="ChEBI" id="CHEBI:18262"/>
        <dbReference type="ChEBI" id="CHEBI:57287"/>
        <dbReference type="ChEBI" id="CHEBI:57375"/>
    </reaction>
    <physiologicalReaction direction="left-to-right" evidence="22">
        <dbReference type="Rhea" id="RHEA:30136"/>
    </physiologicalReaction>
</comment>
<dbReference type="Pfam" id="PF03061">
    <property type="entry name" value="4HBT"/>
    <property type="match status" value="1"/>
</dbReference>
<keyword evidence="10" id="KW-0443">Lipid metabolism</keyword>
<evidence type="ECO:0000256" key="9">
    <source>
        <dbReference type="ARBA" id="ARBA00022946"/>
    </source>
</evidence>
<dbReference type="PANTHER" id="PTHR12418">
    <property type="entry name" value="ACYL-COENZYME A THIOESTERASE THEM4"/>
    <property type="match status" value="1"/>
</dbReference>
<comment type="catalytic activity">
    <reaction evidence="13">
        <text>(5Z,8Z,11Z,14Z)-eicosatetraenoyl-CoA + H2O = (5Z,8Z,11Z,14Z)-eicosatetraenoate + CoA + H(+)</text>
        <dbReference type="Rhea" id="RHEA:40151"/>
        <dbReference type="ChEBI" id="CHEBI:15377"/>
        <dbReference type="ChEBI" id="CHEBI:15378"/>
        <dbReference type="ChEBI" id="CHEBI:32395"/>
        <dbReference type="ChEBI" id="CHEBI:57287"/>
        <dbReference type="ChEBI" id="CHEBI:57368"/>
    </reaction>
    <physiologicalReaction direction="left-to-right" evidence="13">
        <dbReference type="Rhea" id="RHEA:40152"/>
    </physiologicalReaction>
</comment>
<evidence type="ECO:0000259" key="25">
    <source>
        <dbReference type="Pfam" id="PF03061"/>
    </source>
</evidence>
<dbReference type="SUPFAM" id="SSF54637">
    <property type="entry name" value="Thioesterase/thiol ester dehydrase-isomerase"/>
    <property type="match status" value="1"/>
</dbReference>
<comment type="similarity">
    <text evidence="15">Belongs to the THEM4/THEM5 thioesterase family.</text>
</comment>
<evidence type="ECO:0000256" key="4">
    <source>
        <dbReference type="ARBA" id="ARBA00022475"/>
    </source>
</evidence>
<feature type="region of interest" description="Disordered" evidence="24">
    <location>
        <begin position="1"/>
        <end position="49"/>
    </location>
</feature>
<dbReference type="AlphaFoldDB" id="A0A941EPP0"/>
<keyword evidence="5" id="KW-0963">Cytoplasm</keyword>
<evidence type="ECO:0000256" key="13">
    <source>
        <dbReference type="ARBA" id="ARBA00035852"/>
    </source>
</evidence>
<evidence type="ECO:0000256" key="12">
    <source>
        <dbReference type="ARBA" id="ARBA00023273"/>
    </source>
</evidence>
<dbReference type="Gene3D" id="3.10.129.10">
    <property type="entry name" value="Hotdog Thioesterase"/>
    <property type="match status" value="1"/>
</dbReference>
<dbReference type="InterPro" id="IPR029069">
    <property type="entry name" value="HotDog_dom_sf"/>
</dbReference>
<comment type="catalytic activity">
    <reaction evidence="19">
        <text>octanoyl-CoA + H2O = octanoate + CoA + H(+)</text>
        <dbReference type="Rhea" id="RHEA:30143"/>
        <dbReference type="ChEBI" id="CHEBI:15377"/>
        <dbReference type="ChEBI" id="CHEBI:15378"/>
        <dbReference type="ChEBI" id="CHEBI:25646"/>
        <dbReference type="ChEBI" id="CHEBI:57287"/>
        <dbReference type="ChEBI" id="CHEBI:57386"/>
    </reaction>
    <physiologicalReaction direction="left-to-right" evidence="19">
        <dbReference type="Rhea" id="RHEA:30144"/>
    </physiologicalReaction>
</comment>
<feature type="compositionally biased region" description="Basic and acidic residues" evidence="24">
    <location>
        <begin position="31"/>
        <end position="43"/>
    </location>
</feature>
<comment type="subcellular location">
    <subcellularLocation>
        <location evidence="3">Cell projection</location>
        <location evidence="3">Ruffle membrane</location>
    </subcellularLocation>
    <subcellularLocation>
        <location evidence="2">Cytoplasm</location>
    </subcellularLocation>
    <subcellularLocation>
        <location evidence="1">Membrane</location>
        <topology evidence="1">Peripheral membrane protein</topology>
    </subcellularLocation>
</comment>
<dbReference type="GO" id="GO:0016020">
    <property type="term" value="C:membrane"/>
    <property type="evidence" value="ECO:0007669"/>
    <property type="project" value="UniProtKB-SubCell"/>
</dbReference>
<evidence type="ECO:0000256" key="17">
    <source>
        <dbReference type="ARBA" id="ARBA00040123"/>
    </source>
</evidence>
<dbReference type="EMBL" id="JAGSOG010000131">
    <property type="protein sequence ID" value="MBR7836225.1"/>
    <property type="molecule type" value="Genomic_DNA"/>
</dbReference>
<dbReference type="InterPro" id="IPR006683">
    <property type="entry name" value="Thioestr_dom"/>
</dbReference>
<evidence type="ECO:0000256" key="2">
    <source>
        <dbReference type="ARBA" id="ARBA00004496"/>
    </source>
</evidence>
<keyword evidence="4" id="KW-1003">Cell membrane</keyword>
<feature type="domain" description="Thioesterase" evidence="25">
    <location>
        <begin position="96"/>
        <end position="164"/>
    </location>
</feature>
<evidence type="ECO:0000256" key="16">
    <source>
        <dbReference type="ARBA" id="ARBA00038848"/>
    </source>
</evidence>
<evidence type="ECO:0000256" key="22">
    <source>
        <dbReference type="ARBA" id="ARBA00048074"/>
    </source>
</evidence>
<dbReference type="Proteomes" id="UP000675781">
    <property type="component" value="Unassembled WGS sequence"/>
</dbReference>
<evidence type="ECO:0000256" key="1">
    <source>
        <dbReference type="ARBA" id="ARBA00004170"/>
    </source>
</evidence>
<comment type="caution">
    <text evidence="26">The sequence shown here is derived from an EMBL/GenBank/DDBJ whole genome shotgun (WGS) entry which is preliminary data.</text>
</comment>
<keyword evidence="12" id="KW-0966">Cell projection</keyword>
<comment type="catalytic activity">
    <reaction evidence="23">
        <text>tetradecanoyl-CoA + H2O = tetradecanoate + CoA + H(+)</text>
        <dbReference type="Rhea" id="RHEA:40119"/>
        <dbReference type="ChEBI" id="CHEBI:15377"/>
        <dbReference type="ChEBI" id="CHEBI:15378"/>
        <dbReference type="ChEBI" id="CHEBI:30807"/>
        <dbReference type="ChEBI" id="CHEBI:57287"/>
        <dbReference type="ChEBI" id="CHEBI:57385"/>
    </reaction>
    <physiologicalReaction direction="left-to-right" evidence="23">
        <dbReference type="Rhea" id="RHEA:40120"/>
    </physiologicalReaction>
</comment>
<gene>
    <name evidence="26" type="ORF">KDL01_23305</name>
</gene>
<evidence type="ECO:0000256" key="8">
    <source>
        <dbReference type="ARBA" id="ARBA00022832"/>
    </source>
</evidence>
<evidence type="ECO:0000256" key="3">
    <source>
        <dbReference type="ARBA" id="ARBA00004632"/>
    </source>
</evidence>
<keyword evidence="27" id="KW-1185">Reference proteome</keyword>
<evidence type="ECO:0000256" key="24">
    <source>
        <dbReference type="SAM" id="MobiDB-lite"/>
    </source>
</evidence>
<reference evidence="26" key="1">
    <citation type="submission" date="2021-04" db="EMBL/GenBank/DDBJ databases">
        <title>Genome based classification of Actinospica acidithermotolerans sp. nov., an actinobacterium isolated from an Indonesian hot spring.</title>
        <authorList>
            <person name="Kusuma A.B."/>
            <person name="Putra K.E."/>
            <person name="Nafisah S."/>
            <person name="Loh J."/>
            <person name="Nouioui I."/>
            <person name="Goodfellow M."/>
        </authorList>
    </citation>
    <scope>NUCLEOTIDE SEQUENCE</scope>
    <source>
        <strain evidence="26">CSCA 57</strain>
    </source>
</reference>
<dbReference type="EC" id="3.1.2.2" evidence="16"/>
<keyword evidence="7" id="KW-0378">Hydrolase</keyword>
<evidence type="ECO:0000256" key="21">
    <source>
        <dbReference type="ARBA" id="ARBA00047969"/>
    </source>
</evidence>
<comment type="catalytic activity">
    <reaction evidence="21">
        <text>decanoyl-CoA + H2O = decanoate + CoA + H(+)</text>
        <dbReference type="Rhea" id="RHEA:40059"/>
        <dbReference type="ChEBI" id="CHEBI:15377"/>
        <dbReference type="ChEBI" id="CHEBI:15378"/>
        <dbReference type="ChEBI" id="CHEBI:27689"/>
        <dbReference type="ChEBI" id="CHEBI:57287"/>
        <dbReference type="ChEBI" id="CHEBI:61430"/>
    </reaction>
    <physiologicalReaction direction="left-to-right" evidence="21">
        <dbReference type="Rhea" id="RHEA:40060"/>
    </physiologicalReaction>
</comment>
<evidence type="ECO:0000256" key="23">
    <source>
        <dbReference type="ARBA" id="ARBA00048180"/>
    </source>
</evidence>
<dbReference type="RefSeq" id="WP_212530704.1">
    <property type="nucleotide sequence ID" value="NZ_JAGSOG010000131.1"/>
</dbReference>
<dbReference type="GO" id="GO:0006631">
    <property type="term" value="P:fatty acid metabolic process"/>
    <property type="evidence" value="ECO:0007669"/>
    <property type="project" value="UniProtKB-KW"/>
</dbReference>
<proteinExistence type="inferred from homology"/>
<keyword evidence="11" id="KW-0472">Membrane</keyword>
<evidence type="ECO:0000256" key="10">
    <source>
        <dbReference type="ARBA" id="ARBA00023098"/>
    </source>
</evidence>
<protein>
    <recommendedName>
        <fullName evidence="17">Acyl-coenzyme A thioesterase THEM4</fullName>
        <ecNumber evidence="16">3.1.2.2</ecNumber>
    </recommendedName>
    <alternativeName>
        <fullName evidence="18">Thioesterase superfamily member 4</fullName>
    </alternativeName>
</protein>
<dbReference type="GO" id="GO:0005737">
    <property type="term" value="C:cytoplasm"/>
    <property type="evidence" value="ECO:0007669"/>
    <property type="project" value="UniProtKB-SubCell"/>
</dbReference>
<name>A0A941EPP0_9ACTN</name>
<evidence type="ECO:0000256" key="6">
    <source>
        <dbReference type="ARBA" id="ARBA00022703"/>
    </source>
</evidence>
<comment type="catalytic activity">
    <reaction evidence="14">
        <text>(9Z)-octadecenoyl-CoA + H2O = (9Z)-octadecenoate + CoA + H(+)</text>
        <dbReference type="Rhea" id="RHEA:40139"/>
        <dbReference type="ChEBI" id="CHEBI:15377"/>
        <dbReference type="ChEBI" id="CHEBI:15378"/>
        <dbReference type="ChEBI" id="CHEBI:30823"/>
        <dbReference type="ChEBI" id="CHEBI:57287"/>
        <dbReference type="ChEBI" id="CHEBI:57387"/>
    </reaction>
    <physiologicalReaction direction="left-to-right" evidence="14">
        <dbReference type="Rhea" id="RHEA:40140"/>
    </physiologicalReaction>
</comment>
<keyword evidence="8" id="KW-0276">Fatty acid metabolism</keyword>
<evidence type="ECO:0000256" key="15">
    <source>
        <dbReference type="ARBA" id="ARBA00038456"/>
    </source>
</evidence>
<accession>A0A941EPP0</accession>
<evidence type="ECO:0000256" key="5">
    <source>
        <dbReference type="ARBA" id="ARBA00022490"/>
    </source>
</evidence>
<evidence type="ECO:0000313" key="27">
    <source>
        <dbReference type="Proteomes" id="UP000675781"/>
    </source>
</evidence>
<evidence type="ECO:0000256" key="11">
    <source>
        <dbReference type="ARBA" id="ARBA00023136"/>
    </source>
</evidence>
<evidence type="ECO:0000256" key="18">
    <source>
        <dbReference type="ARBA" id="ARBA00043210"/>
    </source>
</evidence>
<dbReference type="GO" id="GO:0016787">
    <property type="term" value="F:hydrolase activity"/>
    <property type="evidence" value="ECO:0007669"/>
    <property type="project" value="UniProtKB-KW"/>
</dbReference>
<dbReference type="PANTHER" id="PTHR12418:SF19">
    <property type="entry name" value="ACYL-COENZYME A THIOESTERASE THEM4"/>
    <property type="match status" value="1"/>
</dbReference>
<keyword evidence="9" id="KW-0809">Transit peptide</keyword>
<comment type="catalytic activity">
    <reaction evidence="20">
        <text>hexadecanoyl-CoA + H2O = hexadecanoate + CoA + H(+)</text>
        <dbReference type="Rhea" id="RHEA:16645"/>
        <dbReference type="ChEBI" id="CHEBI:7896"/>
        <dbReference type="ChEBI" id="CHEBI:15377"/>
        <dbReference type="ChEBI" id="CHEBI:15378"/>
        <dbReference type="ChEBI" id="CHEBI:57287"/>
        <dbReference type="ChEBI" id="CHEBI:57379"/>
        <dbReference type="EC" id="3.1.2.2"/>
    </reaction>
    <physiologicalReaction direction="left-to-right" evidence="20">
        <dbReference type="Rhea" id="RHEA:16646"/>
    </physiologicalReaction>
</comment>
<sequence>MTDQDRHGASAHPHDDASAPRAEVFRGPTEPPEHAVAPERHPQAPEPGAWLGTHYDQCFGCGEQRPEGLHLRVAAGPGVSVTAEFKVAEAHQGAPGLIHGGLLSAAFDEVMGTVSWLLRVPAVTGRLETDFLKPVPVGRIVHLRAWCVGQAGRKFYHRAEARLDGPEGLLVAKAAALFVGVKLEHFVTHGRQEDVQAVLEDPQRYRSLRAFDVNP</sequence>
<keyword evidence="6" id="KW-0053">Apoptosis</keyword>
<evidence type="ECO:0000256" key="7">
    <source>
        <dbReference type="ARBA" id="ARBA00022801"/>
    </source>
</evidence>
<evidence type="ECO:0000256" key="20">
    <source>
        <dbReference type="ARBA" id="ARBA00047734"/>
    </source>
</evidence>
<dbReference type="CDD" id="cd03443">
    <property type="entry name" value="PaaI_thioesterase"/>
    <property type="match status" value="1"/>
</dbReference>
<dbReference type="InterPro" id="IPR052365">
    <property type="entry name" value="THEM4/THEM5_acyl-CoA_thioest"/>
</dbReference>
<evidence type="ECO:0000256" key="14">
    <source>
        <dbReference type="ARBA" id="ARBA00037002"/>
    </source>
</evidence>
<evidence type="ECO:0000313" key="26">
    <source>
        <dbReference type="EMBL" id="MBR7836225.1"/>
    </source>
</evidence>
<evidence type="ECO:0000256" key="19">
    <source>
        <dbReference type="ARBA" id="ARBA00047588"/>
    </source>
</evidence>
<feature type="compositionally biased region" description="Basic and acidic residues" evidence="24">
    <location>
        <begin position="1"/>
        <end position="18"/>
    </location>
</feature>
<organism evidence="26 27">
    <name type="scientific">Actinospica durhamensis</name>
    <dbReference type="NCBI Taxonomy" id="1508375"/>
    <lineage>
        <taxon>Bacteria</taxon>
        <taxon>Bacillati</taxon>
        <taxon>Actinomycetota</taxon>
        <taxon>Actinomycetes</taxon>
        <taxon>Catenulisporales</taxon>
        <taxon>Actinospicaceae</taxon>
        <taxon>Actinospica</taxon>
    </lineage>
</organism>